<accession>A0A5B7H1K3</accession>
<dbReference type="Proteomes" id="UP000324222">
    <property type="component" value="Unassembled WGS sequence"/>
</dbReference>
<keyword evidence="3" id="KW-1185">Reference proteome</keyword>
<name>A0A5B7H1K3_PORTR</name>
<evidence type="ECO:0000256" key="1">
    <source>
        <dbReference type="SAM" id="MobiDB-lite"/>
    </source>
</evidence>
<proteinExistence type="predicted"/>
<gene>
    <name evidence="2" type="ORF">E2C01_058031</name>
</gene>
<evidence type="ECO:0000313" key="2">
    <source>
        <dbReference type="EMBL" id="MPC63923.1"/>
    </source>
</evidence>
<dbReference type="EMBL" id="VSRR010021418">
    <property type="protein sequence ID" value="MPC63923.1"/>
    <property type="molecule type" value="Genomic_DNA"/>
</dbReference>
<dbReference type="AlphaFoldDB" id="A0A5B7H1K3"/>
<evidence type="ECO:0000313" key="3">
    <source>
        <dbReference type="Proteomes" id="UP000324222"/>
    </source>
</evidence>
<reference evidence="2 3" key="1">
    <citation type="submission" date="2019-05" db="EMBL/GenBank/DDBJ databases">
        <title>Another draft genome of Portunus trituberculatus and its Hox gene families provides insights of decapod evolution.</title>
        <authorList>
            <person name="Jeong J.-H."/>
            <person name="Song I."/>
            <person name="Kim S."/>
            <person name="Choi T."/>
            <person name="Kim D."/>
            <person name="Ryu S."/>
            <person name="Kim W."/>
        </authorList>
    </citation>
    <scope>NUCLEOTIDE SEQUENCE [LARGE SCALE GENOMIC DNA]</scope>
    <source>
        <tissue evidence="2">Muscle</tissue>
    </source>
</reference>
<comment type="caution">
    <text evidence="2">The sequence shown here is derived from an EMBL/GenBank/DDBJ whole genome shotgun (WGS) entry which is preliminary data.</text>
</comment>
<protein>
    <submittedName>
        <fullName evidence="2">Uncharacterized protein</fullName>
    </submittedName>
</protein>
<feature type="region of interest" description="Disordered" evidence="1">
    <location>
        <begin position="16"/>
        <end position="50"/>
    </location>
</feature>
<sequence length="90" mass="10475">MQAAFIRSLRAARPGYRSRRVPEGRQREKEQEEEEEEKEQQQEPGGGRERGKAECYLLRVGEEDPILIMDIEFPLVWRVVGVWLAASFPC</sequence>
<organism evidence="2 3">
    <name type="scientific">Portunus trituberculatus</name>
    <name type="common">Swimming crab</name>
    <name type="synonym">Neptunus trituberculatus</name>
    <dbReference type="NCBI Taxonomy" id="210409"/>
    <lineage>
        <taxon>Eukaryota</taxon>
        <taxon>Metazoa</taxon>
        <taxon>Ecdysozoa</taxon>
        <taxon>Arthropoda</taxon>
        <taxon>Crustacea</taxon>
        <taxon>Multicrustacea</taxon>
        <taxon>Malacostraca</taxon>
        <taxon>Eumalacostraca</taxon>
        <taxon>Eucarida</taxon>
        <taxon>Decapoda</taxon>
        <taxon>Pleocyemata</taxon>
        <taxon>Brachyura</taxon>
        <taxon>Eubrachyura</taxon>
        <taxon>Portunoidea</taxon>
        <taxon>Portunidae</taxon>
        <taxon>Portuninae</taxon>
        <taxon>Portunus</taxon>
    </lineage>
</organism>
<feature type="compositionally biased region" description="Basic and acidic residues" evidence="1">
    <location>
        <begin position="20"/>
        <end position="30"/>
    </location>
</feature>